<dbReference type="Pfam" id="PF13193">
    <property type="entry name" value="AMP-binding_C"/>
    <property type="match status" value="1"/>
</dbReference>
<dbReference type="Proteomes" id="UP001239445">
    <property type="component" value="Unassembled WGS sequence"/>
</dbReference>
<dbReference type="InterPro" id="IPR025110">
    <property type="entry name" value="AMP-bd_C"/>
</dbReference>
<evidence type="ECO:0000313" key="5">
    <source>
        <dbReference type="EMBL" id="KAK1749530.1"/>
    </source>
</evidence>
<dbReference type="SUPFAM" id="SSF56801">
    <property type="entry name" value="Acetyl-CoA synthetase-like"/>
    <property type="match status" value="1"/>
</dbReference>
<protein>
    <submittedName>
        <fullName evidence="5">Acyl-coenzyme A synthetase</fullName>
    </submittedName>
</protein>
<dbReference type="PROSITE" id="PS00455">
    <property type="entry name" value="AMP_BINDING"/>
    <property type="match status" value="1"/>
</dbReference>
<reference evidence="5" key="1">
    <citation type="submission" date="2023-06" db="EMBL/GenBank/DDBJ databases">
        <title>Genome-scale phylogeny and comparative genomics of the fungal order Sordariales.</title>
        <authorList>
            <consortium name="Lawrence Berkeley National Laboratory"/>
            <person name="Hensen N."/>
            <person name="Bonometti L."/>
            <person name="Westerberg I."/>
            <person name="Brannstrom I.O."/>
            <person name="Guillou S."/>
            <person name="Cros-Aarteil S."/>
            <person name="Calhoun S."/>
            <person name="Haridas S."/>
            <person name="Kuo A."/>
            <person name="Mondo S."/>
            <person name="Pangilinan J."/>
            <person name="Riley R."/>
            <person name="Labutti K."/>
            <person name="Andreopoulos B."/>
            <person name="Lipzen A."/>
            <person name="Chen C."/>
            <person name="Yanf M."/>
            <person name="Daum C."/>
            <person name="Ng V."/>
            <person name="Clum A."/>
            <person name="Steindorff A."/>
            <person name="Ohm R."/>
            <person name="Martin F."/>
            <person name="Silar P."/>
            <person name="Natvig D."/>
            <person name="Lalanne C."/>
            <person name="Gautier V."/>
            <person name="Ament-Velasquez S.L."/>
            <person name="Kruys A."/>
            <person name="Hutchinson M.I."/>
            <person name="Powell A.J."/>
            <person name="Barry K."/>
            <person name="Miller A.N."/>
            <person name="Grigoriev I.V."/>
            <person name="Debuchy R."/>
            <person name="Gladieux P."/>
            <person name="Thoren M.H."/>
            <person name="Johannesson H."/>
        </authorList>
    </citation>
    <scope>NUCLEOTIDE SEQUENCE</scope>
    <source>
        <strain evidence="5">PSN4</strain>
    </source>
</reference>
<dbReference type="Gene3D" id="3.30.300.30">
    <property type="match status" value="1"/>
</dbReference>
<dbReference type="GO" id="GO:0016405">
    <property type="term" value="F:CoA-ligase activity"/>
    <property type="evidence" value="ECO:0007669"/>
    <property type="project" value="TreeGrafter"/>
</dbReference>
<dbReference type="AlphaFoldDB" id="A0AAJ0B1M0"/>
<accession>A0AAJ0B1M0</accession>
<evidence type="ECO:0000313" key="6">
    <source>
        <dbReference type="Proteomes" id="UP001239445"/>
    </source>
</evidence>
<evidence type="ECO:0000259" key="4">
    <source>
        <dbReference type="Pfam" id="PF13193"/>
    </source>
</evidence>
<comment type="caution">
    <text evidence="5">The sequence shown here is derived from an EMBL/GenBank/DDBJ whole genome shotgun (WGS) entry which is preliminary data.</text>
</comment>
<keyword evidence="6" id="KW-1185">Reference proteome</keyword>
<dbReference type="InterPro" id="IPR042099">
    <property type="entry name" value="ANL_N_sf"/>
</dbReference>
<dbReference type="PANTHER" id="PTHR24096:SF149">
    <property type="entry name" value="AMP-BINDING DOMAIN-CONTAINING PROTEIN-RELATED"/>
    <property type="match status" value="1"/>
</dbReference>
<keyword evidence="2" id="KW-0436">Ligase</keyword>
<dbReference type="Gene3D" id="3.40.50.12780">
    <property type="entry name" value="N-terminal domain of ligase-like"/>
    <property type="match status" value="1"/>
</dbReference>
<dbReference type="InterPro" id="IPR000873">
    <property type="entry name" value="AMP-dep_synth/lig_dom"/>
</dbReference>
<evidence type="ECO:0000256" key="2">
    <source>
        <dbReference type="ARBA" id="ARBA00022598"/>
    </source>
</evidence>
<dbReference type="Pfam" id="PF00501">
    <property type="entry name" value="AMP-binding"/>
    <property type="match status" value="1"/>
</dbReference>
<dbReference type="PANTHER" id="PTHR24096">
    <property type="entry name" value="LONG-CHAIN-FATTY-ACID--COA LIGASE"/>
    <property type="match status" value="1"/>
</dbReference>
<comment type="similarity">
    <text evidence="1">Belongs to the ATP-dependent AMP-binding enzyme family.</text>
</comment>
<organism evidence="5 6">
    <name type="scientific">Echria macrotheca</name>
    <dbReference type="NCBI Taxonomy" id="438768"/>
    <lineage>
        <taxon>Eukaryota</taxon>
        <taxon>Fungi</taxon>
        <taxon>Dikarya</taxon>
        <taxon>Ascomycota</taxon>
        <taxon>Pezizomycotina</taxon>
        <taxon>Sordariomycetes</taxon>
        <taxon>Sordariomycetidae</taxon>
        <taxon>Sordariales</taxon>
        <taxon>Schizotheciaceae</taxon>
        <taxon>Echria</taxon>
    </lineage>
</organism>
<dbReference type="GO" id="GO:0019748">
    <property type="term" value="P:secondary metabolic process"/>
    <property type="evidence" value="ECO:0007669"/>
    <property type="project" value="TreeGrafter"/>
</dbReference>
<dbReference type="InterPro" id="IPR020845">
    <property type="entry name" value="AMP-binding_CS"/>
</dbReference>
<proteinExistence type="inferred from homology"/>
<feature type="domain" description="AMP-binding enzyme C-terminal" evidence="4">
    <location>
        <begin position="474"/>
        <end position="548"/>
    </location>
</feature>
<dbReference type="FunFam" id="3.30.300.30:FF:000007">
    <property type="entry name" value="4-coumarate--CoA ligase 2"/>
    <property type="match status" value="1"/>
</dbReference>
<evidence type="ECO:0000256" key="1">
    <source>
        <dbReference type="ARBA" id="ARBA00006432"/>
    </source>
</evidence>
<gene>
    <name evidence="5" type="ORF">QBC47DRAFT_354999</name>
</gene>
<name>A0AAJ0B1M0_9PEZI</name>
<dbReference type="EMBL" id="MU839857">
    <property type="protein sequence ID" value="KAK1749530.1"/>
    <property type="molecule type" value="Genomic_DNA"/>
</dbReference>
<sequence length="567" mass="61259">MASVVEKTPSGIIYRAAENRDVPDMDLLTLLFESKHSMAKEDTVLHADAEDPSKCVTKSQLRTLIKRLAHTLRNDYDFGRSGFNKDVAVCIALGHYQLPAIFFSIIAAGGIYSACNPGSTPHEIASQLRQVDAKLIFCTPETKPIGVAAATLSGLPLSRVLVLGPATAPQNALSLFPAAASSTSANPIPISTKQHEWARLTSRRVLDDTVICLPFSSGTTGPPKAVMLNHTNMVSQATLVLDSMRARDPSLEFARRTLAHLPAAHVAGIQSYFVNHSYGGGTVFWMDKFDFANFLRLAKRHAITGFFSVPPIYLLIAKSPAVTDQFDSVVSAISGAAPMGRELQAAVSKKLGKGKAQFGQTWGLSETTGSMTVMVKGMENDETGSVAMLVASGQARIVDDDGRDVQPGEAGEIWVKGPQVFTGYWRNEKATKESFRDGWFCTGDVGLFRDGQFYIVDRKKELIKYNANQVAPAELEALLISHPKILDAAVIGVPGEGTEVPRAYVVADQKEITAEQIASWVAGQVANHKKLRGGVVFLPSIPKSPSGKILRKELRELAKKEAQGSKL</sequence>
<dbReference type="InterPro" id="IPR045851">
    <property type="entry name" value="AMP-bd_C_sf"/>
</dbReference>
<feature type="domain" description="AMP-dependent synthetase/ligase" evidence="3">
    <location>
        <begin position="47"/>
        <end position="425"/>
    </location>
</feature>
<evidence type="ECO:0000259" key="3">
    <source>
        <dbReference type="Pfam" id="PF00501"/>
    </source>
</evidence>